<evidence type="ECO:0000256" key="1">
    <source>
        <dbReference type="ARBA" id="ARBA00023015"/>
    </source>
</evidence>
<evidence type="ECO:0000256" key="2">
    <source>
        <dbReference type="ARBA" id="ARBA00023125"/>
    </source>
</evidence>
<feature type="domain" description="HTH araC/xylS-type" evidence="5">
    <location>
        <begin position="156"/>
        <end position="258"/>
    </location>
</feature>
<evidence type="ECO:0000313" key="6">
    <source>
        <dbReference type="EMBL" id="MFC6880141.1"/>
    </source>
</evidence>
<dbReference type="PROSITE" id="PS01124">
    <property type="entry name" value="HTH_ARAC_FAMILY_2"/>
    <property type="match status" value="1"/>
</dbReference>
<evidence type="ECO:0000313" key="7">
    <source>
        <dbReference type="Proteomes" id="UP001596380"/>
    </source>
</evidence>
<dbReference type="InterPro" id="IPR018060">
    <property type="entry name" value="HTH_AraC"/>
</dbReference>
<protein>
    <submittedName>
        <fullName evidence="6">Helix-turn-helix domain-containing protein</fullName>
    </submittedName>
</protein>
<dbReference type="Proteomes" id="UP001596380">
    <property type="component" value="Unassembled WGS sequence"/>
</dbReference>
<reference evidence="7" key="1">
    <citation type="journal article" date="2019" name="Int. J. Syst. Evol. Microbiol.">
        <title>The Global Catalogue of Microorganisms (GCM) 10K type strain sequencing project: providing services to taxonomists for standard genome sequencing and annotation.</title>
        <authorList>
            <consortium name="The Broad Institute Genomics Platform"/>
            <consortium name="The Broad Institute Genome Sequencing Center for Infectious Disease"/>
            <person name="Wu L."/>
            <person name="Ma J."/>
        </authorList>
    </citation>
    <scope>NUCLEOTIDE SEQUENCE [LARGE SCALE GENOMIC DNA]</scope>
    <source>
        <strain evidence="7">JCM 3369</strain>
    </source>
</reference>
<accession>A0ABW2CEK5</accession>
<evidence type="ECO:0000256" key="4">
    <source>
        <dbReference type="SAM" id="MobiDB-lite"/>
    </source>
</evidence>
<dbReference type="Pfam" id="PF12833">
    <property type="entry name" value="HTH_18"/>
    <property type="match status" value="1"/>
</dbReference>
<keyword evidence="1" id="KW-0805">Transcription regulation</keyword>
<name>A0ABW2CEK5_9ACTN</name>
<dbReference type="InterPro" id="IPR050204">
    <property type="entry name" value="AraC_XylS_family_regulators"/>
</dbReference>
<comment type="caution">
    <text evidence="6">The sequence shown here is derived from an EMBL/GenBank/DDBJ whole genome shotgun (WGS) entry which is preliminary data.</text>
</comment>
<dbReference type="EMBL" id="JBHSXS010000004">
    <property type="protein sequence ID" value="MFC6880141.1"/>
    <property type="molecule type" value="Genomic_DNA"/>
</dbReference>
<evidence type="ECO:0000259" key="5">
    <source>
        <dbReference type="PROSITE" id="PS01124"/>
    </source>
</evidence>
<dbReference type="PANTHER" id="PTHR46796:SF15">
    <property type="entry name" value="BLL1074 PROTEIN"/>
    <property type="match status" value="1"/>
</dbReference>
<evidence type="ECO:0000256" key="3">
    <source>
        <dbReference type="ARBA" id="ARBA00023163"/>
    </source>
</evidence>
<keyword evidence="3" id="KW-0804">Transcription</keyword>
<gene>
    <name evidence="6" type="ORF">ACFQKB_10225</name>
</gene>
<keyword evidence="7" id="KW-1185">Reference proteome</keyword>
<organism evidence="6 7">
    <name type="scientific">Actinomadura yumaensis</name>
    <dbReference type="NCBI Taxonomy" id="111807"/>
    <lineage>
        <taxon>Bacteria</taxon>
        <taxon>Bacillati</taxon>
        <taxon>Actinomycetota</taxon>
        <taxon>Actinomycetes</taxon>
        <taxon>Streptosporangiales</taxon>
        <taxon>Thermomonosporaceae</taxon>
        <taxon>Actinomadura</taxon>
    </lineage>
</organism>
<dbReference type="RefSeq" id="WP_309239589.1">
    <property type="nucleotide sequence ID" value="NZ_JBHSXS010000004.1"/>
</dbReference>
<sequence length="276" mass="29571">MSVAADHVSAALAPFVMSLHAYDLGPGGVHRGLPSSAVTITIPERDPLEIGWVGRRGPGERLRAVVAGLHLDAAELRQAGCTRGVYLTLSPLGARALLGVPAAALAGHAADLTDLVPAMAELPERLAACRSWPQRRELLERVLLAGLDRHGERADRRPLAAALSALSTNDRVQDAARTLGCSRRHLSGAVRSEFGVTPKQYQRLVRFERARGRVVAASLAGRLDLAAIANTSGFADQAHLAREWRAMAGCTLTEWLRTEGPTRPTRPPRQAARARP</sequence>
<dbReference type="Gene3D" id="1.10.10.60">
    <property type="entry name" value="Homeodomain-like"/>
    <property type="match status" value="1"/>
</dbReference>
<proteinExistence type="predicted"/>
<keyword evidence="2" id="KW-0238">DNA-binding</keyword>
<feature type="region of interest" description="Disordered" evidence="4">
    <location>
        <begin position="256"/>
        <end position="276"/>
    </location>
</feature>
<dbReference type="PANTHER" id="PTHR46796">
    <property type="entry name" value="HTH-TYPE TRANSCRIPTIONAL ACTIVATOR RHAS-RELATED"/>
    <property type="match status" value="1"/>
</dbReference>
<dbReference type="SMART" id="SM00342">
    <property type="entry name" value="HTH_ARAC"/>
    <property type="match status" value="1"/>
</dbReference>